<dbReference type="Proteomes" id="UP000645257">
    <property type="component" value="Unassembled WGS sequence"/>
</dbReference>
<feature type="domain" description="DUF6531" evidence="2">
    <location>
        <begin position="147"/>
        <end position="210"/>
    </location>
</feature>
<feature type="region of interest" description="Disordered" evidence="1">
    <location>
        <begin position="44"/>
        <end position="149"/>
    </location>
</feature>
<feature type="region of interest" description="Disordered" evidence="1">
    <location>
        <begin position="1324"/>
        <end position="1345"/>
    </location>
</feature>
<dbReference type="PANTHER" id="PTHR32305:SF15">
    <property type="entry name" value="PROTEIN RHSA-RELATED"/>
    <property type="match status" value="1"/>
</dbReference>
<evidence type="ECO:0000313" key="3">
    <source>
        <dbReference type="EMBL" id="GGY05055.1"/>
    </source>
</evidence>
<keyword evidence="4" id="KW-1185">Reference proteome</keyword>
<proteinExistence type="predicted"/>
<reference evidence="3" key="1">
    <citation type="journal article" date="2014" name="Int. J. Syst. Evol. Microbiol.">
        <title>Complete genome sequence of Corynebacterium casei LMG S-19264T (=DSM 44701T), isolated from a smear-ripened cheese.</title>
        <authorList>
            <consortium name="US DOE Joint Genome Institute (JGI-PGF)"/>
            <person name="Walter F."/>
            <person name="Albersmeier A."/>
            <person name="Kalinowski J."/>
            <person name="Ruckert C."/>
        </authorList>
    </citation>
    <scope>NUCLEOTIDE SEQUENCE</scope>
    <source>
        <strain evidence="3">KCTC 32182</strain>
    </source>
</reference>
<dbReference type="PANTHER" id="PTHR32305">
    <property type="match status" value="1"/>
</dbReference>
<accession>A0A918NY25</accession>
<feature type="compositionally biased region" description="Low complexity" evidence="1">
    <location>
        <begin position="83"/>
        <end position="93"/>
    </location>
</feature>
<dbReference type="InterPro" id="IPR050708">
    <property type="entry name" value="T6SS_VgrG/RHS"/>
</dbReference>
<dbReference type="Pfam" id="PF05593">
    <property type="entry name" value="RHS_repeat"/>
    <property type="match status" value="3"/>
</dbReference>
<organism evidence="3 4">
    <name type="scientific">Paludibacterium paludis</name>
    <dbReference type="NCBI Taxonomy" id="1225769"/>
    <lineage>
        <taxon>Bacteria</taxon>
        <taxon>Pseudomonadati</taxon>
        <taxon>Pseudomonadota</taxon>
        <taxon>Betaproteobacteria</taxon>
        <taxon>Neisseriales</taxon>
        <taxon>Chromobacteriaceae</taxon>
        <taxon>Paludibacterium</taxon>
    </lineage>
</organism>
<feature type="compositionally biased region" description="Low complexity" evidence="1">
    <location>
        <begin position="130"/>
        <end position="139"/>
    </location>
</feature>
<protein>
    <recommendedName>
        <fullName evidence="2">DUF6531 domain-containing protein</fullName>
    </recommendedName>
</protein>
<dbReference type="InterPro" id="IPR022385">
    <property type="entry name" value="Rhs_assc_core"/>
</dbReference>
<feature type="region of interest" description="Disordered" evidence="1">
    <location>
        <begin position="1870"/>
        <end position="1909"/>
    </location>
</feature>
<evidence type="ECO:0000313" key="4">
    <source>
        <dbReference type="Proteomes" id="UP000645257"/>
    </source>
</evidence>
<sequence length="1909" mass="207085">MADYNLTVPSGANAFQHNGTQYAPGDSYRTSDPCDALAFYNSYVTTNPDGGRSNGTPDFWQNMEKACPAGAGGTPAPAPAAPPNETAAAATGGDSAQQQGAPATANPPVQGQSPPQPGGEAPPEQPQPGQPHQTHGGEQARQTAHGGDPVDLFRGALVLDETDLMVPTAAMTLAMIRHYRSGAPNRGPFGWNWDHNHNVFLRELASGHVARWDGALHEDLFRLRGTDFESAPGVFQILEAVAGQPQTYRIRGDNGLVWQFERPAGWTDAERIPLAEIRDQHGNRLRYTYDTANRVAEVRDDDDRFLQFAYGECGLLEAVRDHAGRLVRYLHEAEVEHLSCVRFPATADHPEGTARYYDYAPQDALPELRHNLIRIEDQEGRTYLENDYEPDPADFAFARVTTQRYGDYVFQYRYTPIQYVPMDTLFINVPSLRVEVMAPDYGVTTHTFNYRGDLLDHRLRLVKDGTYRVCVSTSEYDDQGNRIAVTDPDGRQELCLYDHTNPDARMRGKLLRREVSAAAGFPAASRIVWRGEYEPDYGMLRRQTDEAGAETRYEYDFDIAPGPGNTGALRRVTHPVAILPDGTAQPAVTRYETGARGQVTAVIAANGTREEMEYGAAGNARGLLVLRRTDAGGAAIEERFDYDAYGFPARMTDGTGAERRQVRNALGQIERYVAPPIGGATVELVTHYDSDGKISAVDRPRGDYSDGVIGAATHITDLIERDVLGHPVRLVLAANTASARVIEQVSDYRGLSETATGPDGALQRTQYDERGLPLLEAAEGADGSRAATRRVYDRSGRVVRLLQGPAGERETRFSYDGFGRLRAIDHPNGSTSRFTWGARDLLAGEELEGDPGDGSRRLLSRKSYDYDARQRLIRTREAAFRDDPAAAVELTETYFYDEVNQLRRIVNPRGGVTIQDYDGAGRITRLADPEGNEQVYEHDGAGRIVAVTFRDREGGGVRARRWQTLYDARGRRIRAIEPDGTETREDYDDRDLPVRRAEPAGVVRERVFGAFGELLRDTLDPAGLNLVNRWDYDARGRPVRYTDPAGQTSTYGYDGIGRLVSTAYPGGLVSTRDFDSAGQLASESVAGGPVLQFGYDAAGRLRSLHSAGAGPVAALADHTFAYDGCNRLVSASAGGIAIERRFDSRGRLVREAQNGVALELFHDDLAGTRERRWPDGRIERLGTDLNERVTSIHRLAAGALGSGPEELAEVTYSGPRHFGSATLALATTQSAIYDARKRVVELACEAGGATPARVRYAYDARSLRRAELIDTHAPRLRGYRYDRRDRLIASADGIPAALGIADTQAQHDAAIALIDAKAAAAPRRDGYDHDAADNRTRHSESGSPDVLYSYAPGHRLTGAGATAMSYDSEGTRRAEGARSYDTDALGRILRAADGATTRMAIVYDALGRPARITENGVTRSLHYFGEEIWQESGAGGPLRQFTPHPALAGTLAIHEAGATWLGVYDGRLNLTALLDTNGQRVEQYRYRDFGAPEILDGAGNPLAASVAGAGPVFGGMIHLPSTGLYLSRRRLMDPVNGVFLSLDPLGYVDSPSLYAYASQDPVNLIDPNGEFPFLAVLAVMAVGAAIAGGMNATRQGIQIAEGSRREFSWGELGLSTGIGAVAAPVLVAAPELAVPLAAYGVAGGVDQLAQGNYATGTFDIVTSVAPFGFKGPRTASFGQGTRFGQMRGLGESASWSTRFGRFNQLDASLRTTASDAWNRRFYRGTTYYEALEAQDNNLLNLDQVLGRQHAATAPPRLGPGLYFTEALEPPAQGSAPYWADVHGGGGRGGGPAVLEARLPRLSWWWLSRREGVVSGVPQPDFPLTPSTLETFVPEGLAPWFNQRATWRVLPDTPLPGPDYSPLWPTLFSPPLRMQDRAAPDASGTGRTGGGAAARPDTPAASGPGSSGKK</sequence>
<dbReference type="NCBIfam" id="TIGR01643">
    <property type="entry name" value="YD_repeat_2x"/>
    <property type="match status" value="4"/>
</dbReference>
<dbReference type="InterPro" id="IPR031325">
    <property type="entry name" value="RHS_repeat"/>
</dbReference>
<dbReference type="RefSeq" id="WP_189530674.1">
    <property type="nucleotide sequence ID" value="NZ_BMYX01000001.1"/>
</dbReference>
<dbReference type="InterPro" id="IPR045351">
    <property type="entry name" value="DUF6531"/>
</dbReference>
<dbReference type="NCBIfam" id="TIGR03696">
    <property type="entry name" value="Rhs_assc_core"/>
    <property type="match status" value="1"/>
</dbReference>
<evidence type="ECO:0000259" key="2">
    <source>
        <dbReference type="Pfam" id="PF20148"/>
    </source>
</evidence>
<feature type="compositionally biased region" description="Low complexity" evidence="1">
    <location>
        <begin position="1892"/>
        <end position="1902"/>
    </location>
</feature>
<dbReference type="EMBL" id="BMYX01000001">
    <property type="protein sequence ID" value="GGY05055.1"/>
    <property type="molecule type" value="Genomic_DNA"/>
</dbReference>
<dbReference type="Gene3D" id="2.180.10.10">
    <property type="entry name" value="RHS repeat-associated core"/>
    <property type="match status" value="5"/>
</dbReference>
<name>A0A918NY25_9NEIS</name>
<feature type="compositionally biased region" description="Low complexity" evidence="1">
    <location>
        <begin position="107"/>
        <end position="122"/>
    </location>
</feature>
<comment type="caution">
    <text evidence="3">The sequence shown here is derived from an EMBL/GenBank/DDBJ whole genome shotgun (WGS) entry which is preliminary data.</text>
</comment>
<reference evidence="3" key="2">
    <citation type="submission" date="2020-09" db="EMBL/GenBank/DDBJ databases">
        <authorList>
            <person name="Sun Q."/>
            <person name="Kim S."/>
        </authorList>
    </citation>
    <scope>NUCLEOTIDE SEQUENCE</scope>
    <source>
        <strain evidence="3">KCTC 32182</strain>
    </source>
</reference>
<evidence type="ECO:0000256" key="1">
    <source>
        <dbReference type="SAM" id="MobiDB-lite"/>
    </source>
</evidence>
<dbReference type="Pfam" id="PF20148">
    <property type="entry name" value="DUF6531"/>
    <property type="match status" value="1"/>
</dbReference>
<gene>
    <name evidence="3" type="ORF">GCM10011289_04520</name>
</gene>
<dbReference type="InterPro" id="IPR006530">
    <property type="entry name" value="YD"/>
</dbReference>
<feature type="compositionally biased region" description="Basic and acidic residues" evidence="1">
    <location>
        <begin position="1324"/>
        <end position="1340"/>
    </location>
</feature>